<dbReference type="InterPro" id="IPR000792">
    <property type="entry name" value="Tscrpt_reg_LuxR_C"/>
</dbReference>
<dbReference type="GO" id="GO:0006355">
    <property type="term" value="P:regulation of DNA-templated transcription"/>
    <property type="evidence" value="ECO:0007669"/>
    <property type="project" value="InterPro"/>
</dbReference>
<gene>
    <name evidence="2" type="ORF">SAMN05444001_12224</name>
</gene>
<dbReference type="InterPro" id="IPR036388">
    <property type="entry name" value="WH-like_DNA-bd_sf"/>
</dbReference>
<evidence type="ECO:0000313" key="3">
    <source>
        <dbReference type="Proteomes" id="UP000236725"/>
    </source>
</evidence>
<evidence type="ECO:0000313" key="2">
    <source>
        <dbReference type="EMBL" id="SEG23136.1"/>
    </source>
</evidence>
<protein>
    <submittedName>
        <fullName evidence="2">Regulatory protein, luxR family</fullName>
    </submittedName>
</protein>
<dbReference type="AlphaFoldDB" id="A0A8G2BYR7"/>
<dbReference type="PROSITE" id="PS50043">
    <property type="entry name" value="HTH_LUXR_2"/>
    <property type="match status" value="1"/>
</dbReference>
<organism evidence="2 3">
    <name type="scientific">Parabacteroides chinchillae</name>
    <dbReference type="NCBI Taxonomy" id="871327"/>
    <lineage>
        <taxon>Bacteria</taxon>
        <taxon>Pseudomonadati</taxon>
        <taxon>Bacteroidota</taxon>
        <taxon>Bacteroidia</taxon>
        <taxon>Bacteroidales</taxon>
        <taxon>Tannerellaceae</taxon>
        <taxon>Parabacteroides</taxon>
    </lineage>
</organism>
<dbReference type="InterPro" id="IPR016032">
    <property type="entry name" value="Sig_transdc_resp-reg_C-effctor"/>
</dbReference>
<sequence length="250" mass="29386">MKQTNIFANEWSIVYDTLSSMITEALVILDFEQKNFRYIPNHDLILCGYTQETPKNLGYDFFKNIIHPNDISFGIKIYNIVLQSLNNNEWLADQINYFSFLLRVKSSLSSDNKSNYLMTYVKLKPQWLNEQLRYGICMLSVSVIRKQDNQLCAHYKNLDHSNYSFKTKEWTHYPFSPLSKRQKEMLVWAQQGFSLKETAVKMGVSDKTIESIRCALFDKFGVNTIEQAIQYASNRRLIYHTYSVQSETIQ</sequence>
<dbReference type="GO" id="GO:0003677">
    <property type="term" value="F:DNA binding"/>
    <property type="evidence" value="ECO:0007669"/>
    <property type="project" value="InterPro"/>
</dbReference>
<dbReference type="Gene3D" id="1.10.10.10">
    <property type="entry name" value="Winged helix-like DNA-binding domain superfamily/Winged helix DNA-binding domain"/>
    <property type="match status" value="1"/>
</dbReference>
<dbReference type="RefSeq" id="WP_103984286.1">
    <property type="nucleotide sequence ID" value="NZ_FNVS01000022.1"/>
</dbReference>
<name>A0A8G2BYR7_9BACT</name>
<comment type="caution">
    <text evidence="2">The sequence shown here is derived from an EMBL/GenBank/DDBJ whole genome shotgun (WGS) entry which is preliminary data.</text>
</comment>
<reference evidence="2 3" key="1">
    <citation type="submission" date="2016-10" db="EMBL/GenBank/DDBJ databases">
        <authorList>
            <person name="Varghese N."/>
            <person name="Submissions S."/>
        </authorList>
    </citation>
    <scope>NUCLEOTIDE SEQUENCE [LARGE SCALE GENOMIC DNA]</scope>
    <source>
        <strain evidence="2 3">DSM 29073</strain>
    </source>
</reference>
<proteinExistence type="predicted"/>
<accession>A0A8G2BYR7</accession>
<dbReference type="SMART" id="SM00421">
    <property type="entry name" value="HTH_LUXR"/>
    <property type="match status" value="1"/>
</dbReference>
<dbReference type="Gene3D" id="3.30.450.20">
    <property type="entry name" value="PAS domain"/>
    <property type="match status" value="1"/>
</dbReference>
<feature type="domain" description="HTH luxR-type" evidence="1">
    <location>
        <begin position="171"/>
        <end position="236"/>
    </location>
</feature>
<dbReference type="SUPFAM" id="SSF46894">
    <property type="entry name" value="C-terminal effector domain of the bipartite response regulators"/>
    <property type="match status" value="1"/>
</dbReference>
<dbReference type="Pfam" id="PF00196">
    <property type="entry name" value="GerE"/>
    <property type="match status" value="1"/>
</dbReference>
<evidence type="ECO:0000259" key="1">
    <source>
        <dbReference type="PROSITE" id="PS50043"/>
    </source>
</evidence>
<dbReference type="EMBL" id="FNVS01000022">
    <property type="protein sequence ID" value="SEG23136.1"/>
    <property type="molecule type" value="Genomic_DNA"/>
</dbReference>
<dbReference type="Proteomes" id="UP000236725">
    <property type="component" value="Unassembled WGS sequence"/>
</dbReference>
<keyword evidence="3" id="KW-1185">Reference proteome</keyword>